<keyword evidence="1" id="KW-0812">Transmembrane</keyword>
<evidence type="ECO:0008006" key="4">
    <source>
        <dbReference type="Google" id="ProtNLM"/>
    </source>
</evidence>
<evidence type="ECO:0000313" key="2">
    <source>
        <dbReference type="EMBL" id="GAA4678344.1"/>
    </source>
</evidence>
<name>A0ABP8W1W3_9MICO</name>
<dbReference type="InterPro" id="IPR049713">
    <property type="entry name" value="Pr6Pr-like"/>
</dbReference>
<keyword evidence="1" id="KW-1133">Transmembrane helix</keyword>
<keyword evidence="1" id="KW-0472">Membrane</keyword>
<keyword evidence="3" id="KW-1185">Reference proteome</keyword>
<evidence type="ECO:0000256" key="1">
    <source>
        <dbReference type="SAM" id="Phobius"/>
    </source>
</evidence>
<feature type="transmembrane region" description="Helical" evidence="1">
    <location>
        <begin position="74"/>
        <end position="96"/>
    </location>
</feature>
<comment type="caution">
    <text evidence="2">The sequence shown here is derived from an EMBL/GenBank/DDBJ whole genome shotgun (WGS) entry which is preliminary data.</text>
</comment>
<feature type="transmembrane region" description="Helical" evidence="1">
    <location>
        <begin position="172"/>
        <end position="199"/>
    </location>
</feature>
<protein>
    <recommendedName>
        <fullName evidence="4">FAR-17a/AIG1-like protein</fullName>
    </recommendedName>
</protein>
<dbReference type="EMBL" id="BAABLM010000005">
    <property type="protein sequence ID" value="GAA4678344.1"/>
    <property type="molecule type" value="Genomic_DNA"/>
</dbReference>
<reference evidence="3" key="1">
    <citation type="journal article" date="2019" name="Int. J. Syst. Evol. Microbiol.">
        <title>The Global Catalogue of Microorganisms (GCM) 10K type strain sequencing project: providing services to taxonomists for standard genome sequencing and annotation.</title>
        <authorList>
            <consortium name="The Broad Institute Genomics Platform"/>
            <consortium name="The Broad Institute Genome Sequencing Center for Infectious Disease"/>
            <person name="Wu L."/>
            <person name="Ma J."/>
        </authorList>
    </citation>
    <scope>NUCLEOTIDE SEQUENCE [LARGE SCALE GENOMIC DNA]</scope>
    <source>
        <strain evidence="3">JCM 18956</strain>
    </source>
</reference>
<gene>
    <name evidence="2" type="ORF">GCM10025780_24010</name>
</gene>
<feature type="transmembrane region" description="Helical" evidence="1">
    <location>
        <begin position="39"/>
        <end position="62"/>
    </location>
</feature>
<proteinExistence type="predicted"/>
<dbReference type="NCBIfam" id="NF038065">
    <property type="entry name" value="Pr6Pr"/>
    <property type="match status" value="1"/>
</dbReference>
<accession>A0ABP8W1W3</accession>
<feature type="transmembrane region" description="Helical" evidence="1">
    <location>
        <begin position="102"/>
        <end position="124"/>
    </location>
</feature>
<dbReference type="Proteomes" id="UP001501295">
    <property type="component" value="Unassembled WGS sequence"/>
</dbReference>
<dbReference type="RefSeq" id="WP_345376134.1">
    <property type="nucleotide sequence ID" value="NZ_BAABLM010000005.1"/>
</dbReference>
<evidence type="ECO:0000313" key="3">
    <source>
        <dbReference type="Proteomes" id="UP001501295"/>
    </source>
</evidence>
<organism evidence="2 3">
    <name type="scientific">Frondihabitans cladoniiphilus</name>
    <dbReference type="NCBI Taxonomy" id="715785"/>
    <lineage>
        <taxon>Bacteria</taxon>
        <taxon>Bacillati</taxon>
        <taxon>Actinomycetota</taxon>
        <taxon>Actinomycetes</taxon>
        <taxon>Micrococcales</taxon>
        <taxon>Microbacteriaceae</taxon>
        <taxon>Frondihabitans</taxon>
    </lineage>
</organism>
<sequence length="214" mass="23314">MTSQRLFAVLRLLFAALGLVAVASQFGVTLANHYSIPNFFSYFTNLSNLITIVVFVIGAVRILRGVPDTRAWNVVRFCNTVNMVFVGLVFNILLTGGDVGAVIPWVNTIVHIVMPIVVLLDWIVLPPAARLRLVTAVVGLIFPVAYSVYSLIRGAAIGFYPYPFYNPAKVGGYGGVTLYLIALIVGLIVLALIVVLITWARRPAGARARDRVRA</sequence>
<feature type="transmembrane region" description="Helical" evidence="1">
    <location>
        <begin position="131"/>
        <end position="152"/>
    </location>
</feature>